<evidence type="ECO:0000313" key="2">
    <source>
        <dbReference type="Proteomes" id="UP001338125"/>
    </source>
</evidence>
<comment type="caution">
    <text evidence="1">The sequence shown here is derived from an EMBL/GenBank/DDBJ whole genome shotgun (WGS) entry which is preliminary data.</text>
</comment>
<sequence>MALFELEWDMHAEKPRQTYDLFTNSGDDVSDLRLSTSMIQKYSSQEAGLGLGQRKLSTSLRLKSWAMTGSTEFDTPYSCIDGVMVKARLIGSGLTRGNPEGTRCSLSNGFSMALEKY</sequence>
<reference evidence="1 2" key="1">
    <citation type="submission" date="2024-01" db="EMBL/GenBank/DDBJ databases">
        <title>Complete genome of Cladobotryum mycophilum ATHUM6906.</title>
        <authorList>
            <person name="Christinaki A.C."/>
            <person name="Myridakis A.I."/>
            <person name="Kouvelis V.N."/>
        </authorList>
    </citation>
    <scope>NUCLEOTIDE SEQUENCE [LARGE SCALE GENOMIC DNA]</scope>
    <source>
        <strain evidence="1 2">ATHUM6906</strain>
    </source>
</reference>
<keyword evidence="2" id="KW-1185">Reference proteome</keyword>
<protein>
    <submittedName>
        <fullName evidence="1">Uncharacterized protein</fullName>
    </submittedName>
</protein>
<evidence type="ECO:0000313" key="1">
    <source>
        <dbReference type="EMBL" id="KAK5987340.1"/>
    </source>
</evidence>
<accession>A0ABR0S5A9</accession>
<proteinExistence type="predicted"/>
<dbReference type="EMBL" id="JAVFKD010000016">
    <property type="protein sequence ID" value="KAK5987340.1"/>
    <property type="molecule type" value="Genomic_DNA"/>
</dbReference>
<organism evidence="1 2">
    <name type="scientific">Cladobotryum mycophilum</name>
    <dbReference type="NCBI Taxonomy" id="491253"/>
    <lineage>
        <taxon>Eukaryota</taxon>
        <taxon>Fungi</taxon>
        <taxon>Dikarya</taxon>
        <taxon>Ascomycota</taxon>
        <taxon>Pezizomycotina</taxon>
        <taxon>Sordariomycetes</taxon>
        <taxon>Hypocreomycetidae</taxon>
        <taxon>Hypocreales</taxon>
        <taxon>Hypocreaceae</taxon>
        <taxon>Cladobotryum</taxon>
    </lineage>
</organism>
<gene>
    <name evidence="1" type="ORF">PT974_11466</name>
</gene>
<name>A0ABR0S5A9_9HYPO</name>
<dbReference type="Proteomes" id="UP001338125">
    <property type="component" value="Unassembled WGS sequence"/>
</dbReference>